<dbReference type="AlphaFoldDB" id="E9GWD2"/>
<sequence>MNRVTFATEFKNHSFSFWRNAIFIGEHRFGWKPDGQIISLSNFGSARQSVLTCGTVSRDWPRDIVRIKGNLKSTDYLQILERASEEKLWAEIDQFWDDFIQKDDIVDAVTTGYLWIDLSNIAEEHS</sequence>
<gene>
    <name evidence="1" type="ORF">DAPPUDRAFT_322560</name>
</gene>
<organism evidence="1 2">
    <name type="scientific">Daphnia pulex</name>
    <name type="common">Water flea</name>
    <dbReference type="NCBI Taxonomy" id="6669"/>
    <lineage>
        <taxon>Eukaryota</taxon>
        <taxon>Metazoa</taxon>
        <taxon>Ecdysozoa</taxon>
        <taxon>Arthropoda</taxon>
        <taxon>Crustacea</taxon>
        <taxon>Branchiopoda</taxon>
        <taxon>Diplostraca</taxon>
        <taxon>Cladocera</taxon>
        <taxon>Anomopoda</taxon>
        <taxon>Daphniidae</taxon>
        <taxon>Daphnia</taxon>
    </lineage>
</organism>
<evidence type="ECO:0000313" key="1">
    <source>
        <dbReference type="EMBL" id="EFX76211.1"/>
    </source>
</evidence>
<dbReference type="Gene3D" id="3.30.420.10">
    <property type="entry name" value="Ribonuclease H-like superfamily/Ribonuclease H"/>
    <property type="match status" value="1"/>
</dbReference>
<dbReference type="InterPro" id="IPR036397">
    <property type="entry name" value="RNaseH_sf"/>
</dbReference>
<reference evidence="1 2" key="1">
    <citation type="journal article" date="2011" name="Science">
        <title>The ecoresponsive genome of Daphnia pulex.</title>
        <authorList>
            <person name="Colbourne J.K."/>
            <person name="Pfrender M.E."/>
            <person name="Gilbert D."/>
            <person name="Thomas W.K."/>
            <person name="Tucker A."/>
            <person name="Oakley T.H."/>
            <person name="Tokishita S."/>
            <person name="Aerts A."/>
            <person name="Arnold G.J."/>
            <person name="Basu M.K."/>
            <person name="Bauer D.J."/>
            <person name="Caceres C.E."/>
            <person name="Carmel L."/>
            <person name="Casola C."/>
            <person name="Choi J.H."/>
            <person name="Detter J.C."/>
            <person name="Dong Q."/>
            <person name="Dusheyko S."/>
            <person name="Eads B.D."/>
            <person name="Frohlich T."/>
            <person name="Geiler-Samerotte K.A."/>
            <person name="Gerlach D."/>
            <person name="Hatcher P."/>
            <person name="Jogdeo S."/>
            <person name="Krijgsveld J."/>
            <person name="Kriventseva E.V."/>
            <person name="Kultz D."/>
            <person name="Laforsch C."/>
            <person name="Lindquist E."/>
            <person name="Lopez J."/>
            <person name="Manak J.R."/>
            <person name="Muller J."/>
            <person name="Pangilinan J."/>
            <person name="Patwardhan R.P."/>
            <person name="Pitluck S."/>
            <person name="Pritham E.J."/>
            <person name="Rechtsteiner A."/>
            <person name="Rho M."/>
            <person name="Rogozin I.B."/>
            <person name="Sakarya O."/>
            <person name="Salamov A."/>
            <person name="Schaack S."/>
            <person name="Shapiro H."/>
            <person name="Shiga Y."/>
            <person name="Skalitzky C."/>
            <person name="Smith Z."/>
            <person name="Souvorov A."/>
            <person name="Sung W."/>
            <person name="Tang Z."/>
            <person name="Tsuchiya D."/>
            <person name="Tu H."/>
            <person name="Vos H."/>
            <person name="Wang M."/>
            <person name="Wolf Y.I."/>
            <person name="Yamagata H."/>
            <person name="Yamada T."/>
            <person name="Ye Y."/>
            <person name="Shaw J.R."/>
            <person name="Andrews J."/>
            <person name="Crease T.J."/>
            <person name="Tang H."/>
            <person name="Lucas S.M."/>
            <person name="Robertson H.M."/>
            <person name="Bork P."/>
            <person name="Koonin E.V."/>
            <person name="Zdobnov E.M."/>
            <person name="Grigoriev I.V."/>
            <person name="Lynch M."/>
            <person name="Boore J.L."/>
        </authorList>
    </citation>
    <scope>NUCLEOTIDE SEQUENCE [LARGE SCALE GENOMIC DNA]</scope>
</reference>
<dbReference type="EMBL" id="GL732570">
    <property type="protein sequence ID" value="EFX76211.1"/>
    <property type="molecule type" value="Genomic_DNA"/>
</dbReference>
<proteinExistence type="predicted"/>
<accession>E9GWD2</accession>
<dbReference type="InParanoid" id="E9GWD2"/>
<keyword evidence="2" id="KW-1185">Reference proteome</keyword>
<name>E9GWD2_DAPPU</name>
<evidence type="ECO:0000313" key="2">
    <source>
        <dbReference type="Proteomes" id="UP000000305"/>
    </source>
</evidence>
<dbReference type="Proteomes" id="UP000000305">
    <property type="component" value="Unassembled WGS sequence"/>
</dbReference>
<dbReference type="GO" id="GO:0003676">
    <property type="term" value="F:nucleic acid binding"/>
    <property type="evidence" value="ECO:0007669"/>
    <property type="project" value="InterPro"/>
</dbReference>
<dbReference type="HOGENOM" id="CLU_1983815_0_0_1"/>
<dbReference type="KEGG" id="dpx:DAPPUDRAFT_322560"/>
<protein>
    <submittedName>
        <fullName evidence="1">Uncharacterized protein</fullName>
    </submittedName>
</protein>